<dbReference type="PANTHER" id="PTHR12815">
    <property type="entry name" value="SORTING AND ASSEMBLY MACHINERY SAMM50 PROTEIN FAMILY MEMBER"/>
    <property type="match status" value="1"/>
</dbReference>
<dbReference type="Gene3D" id="3.10.20.310">
    <property type="entry name" value="membrane protein fhac"/>
    <property type="match status" value="1"/>
</dbReference>
<reference evidence="7 8" key="1">
    <citation type="submission" date="2020-12" db="EMBL/GenBank/DDBJ databases">
        <title>FDA dAtabase for Regulatory Grade micrObial Sequences (FDA-ARGOS): Supporting development and validation of Infectious Disease Dx tests.</title>
        <authorList>
            <person name="Sproer C."/>
            <person name="Gronow S."/>
            <person name="Severitt S."/>
            <person name="Schroder I."/>
            <person name="Tallon L."/>
            <person name="Sadzewicz L."/>
            <person name="Zhao X."/>
            <person name="Boylan J."/>
            <person name="Ott S."/>
            <person name="Bowen H."/>
            <person name="Vavikolanu K."/>
            <person name="Mehta A."/>
            <person name="Aluvathingal J."/>
            <person name="Nadendla S."/>
            <person name="Lowell S."/>
            <person name="Myers T."/>
            <person name="Yan Y."/>
            <person name="Sichtig H."/>
        </authorList>
    </citation>
    <scope>NUCLEOTIDE SEQUENCE [LARGE SCALE GENOMIC DNA]</scope>
    <source>
        <strain evidence="7 8">FDAARGOS_872</strain>
    </source>
</reference>
<evidence type="ECO:0000313" key="7">
    <source>
        <dbReference type="EMBL" id="QPT39532.1"/>
    </source>
</evidence>
<dbReference type="Gene3D" id="2.40.160.50">
    <property type="entry name" value="membrane protein fhac: a member of the omp85/tpsb transporter family"/>
    <property type="match status" value="1"/>
</dbReference>
<dbReference type="InterPro" id="IPR039910">
    <property type="entry name" value="D15-like"/>
</dbReference>
<keyword evidence="4" id="KW-0472">Membrane</keyword>
<sequence>MKKFCLTVLQKGCLSALIVGGNLSIHGNSLAVTNSEELAAMSQSTIAEVRITGNSTIQQDALEHNLVLNGIVAGNNLNPQRLEKLRQHIINHYRYFRRYEAQVETRLTPRDGGQVDVELFIDESLAFRGLPEGYNDDPYADDVYTEKHRRAYETSSIDDDDEDLPDATISLGLGYGSKGVNYQASVIKRRLFDSDASLRLSALRDRYETNVDLSFSKPNFLQPSLRLDANIFYDSYDNYRSRTAAPYKRKTYGAQFLLNKPLDRDSSIFGGLRYTHNKLSKIHPDYSRALYLKSIGEERWDFSADDIDLILGWKFNNFNHRYFPTKGVGLKLEGNISLPGSDNRYYKVKLDAQGYYPLSATENWVIAPKASFGYAKGMDSREVPFYQNFTAGGQETLRGFAYGSVGPRALYSSTPQTRVSTLPAAYQQLTNRVVGGNALASASVELVIPNFYLKEKYRSQFRTSLFVDAATVWDTQKDKLHSLVSRNGRSGDIRVSAGIAVQWQFPMGVLSASYALPVKKYPGDRLEQFQLSLRGSF</sequence>
<comment type="subcellular location">
    <subcellularLocation>
        <location evidence="1">Membrane</location>
    </subcellularLocation>
</comment>
<keyword evidence="2" id="KW-0812">Transmembrane</keyword>
<keyword evidence="8" id="KW-1185">Reference proteome</keyword>
<evidence type="ECO:0000256" key="3">
    <source>
        <dbReference type="ARBA" id="ARBA00022729"/>
    </source>
</evidence>
<evidence type="ECO:0000256" key="4">
    <source>
        <dbReference type="ARBA" id="ARBA00023136"/>
    </source>
</evidence>
<evidence type="ECO:0000259" key="5">
    <source>
        <dbReference type="Pfam" id="PF01103"/>
    </source>
</evidence>
<dbReference type="EMBL" id="CP065725">
    <property type="protein sequence ID" value="QPT39532.1"/>
    <property type="molecule type" value="Genomic_DNA"/>
</dbReference>
<protein>
    <submittedName>
        <fullName evidence="7">BamA/TamA family outer membrane protein</fullName>
    </submittedName>
</protein>
<gene>
    <name evidence="7" type="ORF">I6G29_10300</name>
</gene>
<keyword evidence="2" id="KW-1134">Transmembrane beta strand</keyword>
<proteinExistence type="predicted"/>
<feature type="domain" description="POTRA" evidence="6">
    <location>
        <begin position="45"/>
        <end position="123"/>
    </location>
</feature>
<evidence type="ECO:0000259" key="6">
    <source>
        <dbReference type="Pfam" id="PF07244"/>
    </source>
</evidence>
<keyword evidence="3" id="KW-0732">Signal</keyword>
<evidence type="ECO:0000256" key="1">
    <source>
        <dbReference type="ARBA" id="ARBA00004370"/>
    </source>
</evidence>
<dbReference type="Pfam" id="PF07244">
    <property type="entry name" value="POTRA"/>
    <property type="match status" value="1"/>
</dbReference>
<organism evidence="7 8">
    <name type="scientific">Oligella ureolytica</name>
    <dbReference type="NCBI Taxonomy" id="90244"/>
    <lineage>
        <taxon>Bacteria</taxon>
        <taxon>Pseudomonadati</taxon>
        <taxon>Pseudomonadota</taxon>
        <taxon>Betaproteobacteria</taxon>
        <taxon>Burkholderiales</taxon>
        <taxon>Alcaligenaceae</taxon>
        <taxon>Oligella</taxon>
    </lineage>
</organism>
<dbReference type="SUPFAM" id="SSF56935">
    <property type="entry name" value="Porins"/>
    <property type="match status" value="1"/>
</dbReference>
<dbReference type="InterPro" id="IPR000184">
    <property type="entry name" value="Bac_surfAg_D15"/>
</dbReference>
<dbReference type="RefSeq" id="WP_018575092.1">
    <property type="nucleotide sequence ID" value="NZ_CP065725.1"/>
</dbReference>
<feature type="domain" description="Bacterial surface antigen (D15)" evidence="5">
    <location>
        <begin position="197"/>
        <end position="533"/>
    </location>
</feature>
<dbReference type="PANTHER" id="PTHR12815:SF23">
    <property type="entry name" value="OUTER MEMBRANE PROTEIN ASSEMBLY FACTOR BAMA"/>
    <property type="match status" value="1"/>
</dbReference>
<evidence type="ECO:0000313" key="8">
    <source>
        <dbReference type="Proteomes" id="UP000594903"/>
    </source>
</evidence>
<name>A0A7T3BPS9_9BURK</name>
<accession>A0A7T3BPS9</accession>
<dbReference type="InterPro" id="IPR010827">
    <property type="entry name" value="BamA/TamA_POTRA"/>
</dbReference>
<dbReference type="Proteomes" id="UP000594903">
    <property type="component" value="Chromosome"/>
</dbReference>
<evidence type="ECO:0000256" key="2">
    <source>
        <dbReference type="ARBA" id="ARBA00022452"/>
    </source>
</evidence>
<dbReference type="Pfam" id="PF01103">
    <property type="entry name" value="Omp85"/>
    <property type="match status" value="1"/>
</dbReference>